<dbReference type="PANTHER" id="PTHR34071">
    <property type="entry name" value="5-NITROIMIDAZOLE ANTIBIOTICS RESISTANCE PROTEIN, NIMA-FAMILY-RELATED PROTEIN-RELATED"/>
    <property type="match status" value="1"/>
</dbReference>
<organism evidence="1 2">
    <name type="scientific">Methanosarcina baikalica</name>
    <dbReference type="NCBI Taxonomy" id="3073890"/>
    <lineage>
        <taxon>Archaea</taxon>
        <taxon>Methanobacteriati</taxon>
        <taxon>Methanobacteriota</taxon>
        <taxon>Stenosarchaea group</taxon>
        <taxon>Methanomicrobia</taxon>
        <taxon>Methanosarcinales</taxon>
        <taxon>Methanosarcinaceae</taxon>
        <taxon>Methanosarcina</taxon>
    </lineage>
</organism>
<dbReference type="InterPro" id="IPR012349">
    <property type="entry name" value="Split_barrel_FMN-bd"/>
</dbReference>
<dbReference type="Pfam" id="PF12900">
    <property type="entry name" value="Pyridox_ox_2"/>
    <property type="match status" value="1"/>
</dbReference>
<sequence>MGSQKIINDLRQIEEILSKAKFLHLAFSDEDIPYIVPMAFGYKRNAIYLHSSQKGKKINIFKTNPRVCFEADVETEVMTADEPCKYNVRYRSVIGYGQAKFLEDYNEKVEGLAVLSEHYGKEGPFEFEEWKVNRLCVIKIEIESVTGKQHGF</sequence>
<dbReference type="PANTHER" id="PTHR34071:SF2">
    <property type="entry name" value="FLAVIN-NUCLEOTIDE-BINDING PROTEIN"/>
    <property type="match status" value="1"/>
</dbReference>
<evidence type="ECO:0000313" key="1">
    <source>
        <dbReference type="EMBL" id="MDR7666496.1"/>
    </source>
</evidence>
<dbReference type="Proteomes" id="UP001246244">
    <property type="component" value="Unassembled WGS sequence"/>
</dbReference>
<dbReference type="InterPro" id="IPR024747">
    <property type="entry name" value="Pyridox_Oxase-rel"/>
</dbReference>
<dbReference type="EMBL" id="JAVKPK010000052">
    <property type="protein sequence ID" value="MDR7666496.1"/>
    <property type="molecule type" value="Genomic_DNA"/>
</dbReference>
<protein>
    <submittedName>
        <fullName evidence="1">Pyridoxamine 5'-phosphate oxidase family protein</fullName>
    </submittedName>
</protein>
<accession>A0ABU2D3D9</accession>
<reference evidence="2" key="1">
    <citation type="submission" date="2023-07" db="EMBL/GenBank/DDBJ databases">
        <title>Whole-genome sequencing of a new Methanosarcina sp. Z-7115.</title>
        <authorList>
            <person name="Zhilina T.N."/>
            <person name="Merkel A.Y."/>
        </authorList>
    </citation>
    <scope>NUCLEOTIDE SEQUENCE [LARGE SCALE GENOMIC DNA]</scope>
    <source>
        <strain evidence="2">Z-7115</strain>
    </source>
</reference>
<name>A0ABU2D3D9_9EURY</name>
<dbReference type="RefSeq" id="WP_310576523.1">
    <property type="nucleotide sequence ID" value="NZ_JAVKPK010000052.1"/>
</dbReference>
<keyword evidence="2" id="KW-1185">Reference proteome</keyword>
<dbReference type="Gene3D" id="2.30.110.10">
    <property type="entry name" value="Electron Transport, Fmn-binding Protein, Chain A"/>
    <property type="match status" value="1"/>
</dbReference>
<evidence type="ECO:0000313" key="2">
    <source>
        <dbReference type="Proteomes" id="UP001246244"/>
    </source>
</evidence>
<gene>
    <name evidence="1" type="ORF">RG963_12030</name>
</gene>
<dbReference type="SUPFAM" id="SSF50475">
    <property type="entry name" value="FMN-binding split barrel"/>
    <property type="match status" value="1"/>
</dbReference>
<comment type="caution">
    <text evidence="1">The sequence shown here is derived from an EMBL/GenBank/DDBJ whole genome shotgun (WGS) entry which is preliminary data.</text>
</comment>
<proteinExistence type="predicted"/>